<protein>
    <submittedName>
        <fullName evidence="2">Uncharacterized protein</fullName>
    </submittedName>
</protein>
<sequence length="250" mass="25363">DREAMLRLLQAATWAARGVCLERLGGAEAAQGALDEVEGLEALSLSELSELGLRLGLPGRGGEGAREAAAGREALVGALGQAAVWRRMPLASLRLECEEKGVLPPESERPVSEQREREELLARLVELLCLGQRLAGHFERLRLRPTATLAAVERARDRLVGRLSAAAAAGTPAEEGGGGAAEELREVCLAGAPGGLGVPRGGGGPAGDRAGAAQGGAYPPRAAGRVGRNFGAAGAAGRQAAAADGGRGHG</sequence>
<name>A0ABN9R1L7_9DINO</name>
<dbReference type="Proteomes" id="UP001189429">
    <property type="component" value="Unassembled WGS sequence"/>
</dbReference>
<evidence type="ECO:0000256" key="1">
    <source>
        <dbReference type="SAM" id="MobiDB-lite"/>
    </source>
</evidence>
<feature type="region of interest" description="Disordered" evidence="1">
    <location>
        <begin position="199"/>
        <end position="220"/>
    </location>
</feature>
<dbReference type="EMBL" id="CAUYUJ010005190">
    <property type="protein sequence ID" value="CAK0812604.1"/>
    <property type="molecule type" value="Genomic_DNA"/>
</dbReference>
<gene>
    <name evidence="2" type="ORF">PCOR1329_LOCUS16856</name>
</gene>
<feature type="non-terminal residue" evidence="2">
    <location>
        <position position="1"/>
    </location>
</feature>
<feature type="compositionally biased region" description="Low complexity" evidence="1">
    <location>
        <begin position="207"/>
        <end position="220"/>
    </location>
</feature>
<accession>A0ABN9R1L7</accession>
<reference evidence="2" key="1">
    <citation type="submission" date="2023-10" db="EMBL/GenBank/DDBJ databases">
        <authorList>
            <person name="Chen Y."/>
            <person name="Shah S."/>
            <person name="Dougan E. K."/>
            <person name="Thang M."/>
            <person name="Chan C."/>
        </authorList>
    </citation>
    <scope>NUCLEOTIDE SEQUENCE [LARGE SCALE GENOMIC DNA]</scope>
</reference>
<evidence type="ECO:0000313" key="3">
    <source>
        <dbReference type="Proteomes" id="UP001189429"/>
    </source>
</evidence>
<comment type="caution">
    <text evidence="2">The sequence shown here is derived from an EMBL/GenBank/DDBJ whole genome shotgun (WGS) entry which is preliminary data.</text>
</comment>
<evidence type="ECO:0000313" key="2">
    <source>
        <dbReference type="EMBL" id="CAK0812604.1"/>
    </source>
</evidence>
<proteinExistence type="predicted"/>
<feature type="non-terminal residue" evidence="2">
    <location>
        <position position="250"/>
    </location>
</feature>
<keyword evidence="3" id="KW-1185">Reference proteome</keyword>
<organism evidence="2 3">
    <name type="scientific">Prorocentrum cordatum</name>
    <dbReference type="NCBI Taxonomy" id="2364126"/>
    <lineage>
        <taxon>Eukaryota</taxon>
        <taxon>Sar</taxon>
        <taxon>Alveolata</taxon>
        <taxon>Dinophyceae</taxon>
        <taxon>Prorocentrales</taxon>
        <taxon>Prorocentraceae</taxon>
        <taxon>Prorocentrum</taxon>
    </lineage>
</organism>